<keyword evidence="3 8" id="KW-0808">Transferase</keyword>
<keyword evidence="5" id="KW-0802">TPR repeat</keyword>
<proteinExistence type="predicted"/>
<dbReference type="InterPro" id="IPR051939">
    <property type="entry name" value="Glycosyltr_41/O-GlcNAc_trsf"/>
</dbReference>
<evidence type="ECO:0000313" key="8">
    <source>
        <dbReference type="EMBL" id="SFH75391.1"/>
    </source>
</evidence>
<dbReference type="Proteomes" id="UP000199140">
    <property type="component" value="Unassembled WGS sequence"/>
</dbReference>
<dbReference type="InterPro" id="IPR029489">
    <property type="entry name" value="OGT/SEC/SPY_C"/>
</dbReference>
<evidence type="ECO:0000256" key="4">
    <source>
        <dbReference type="ARBA" id="ARBA00022737"/>
    </source>
</evidence>
<gene>
    <name evidence="7" type="ORF">MCBMB27_00789</name>
    <name evidence="8" type="ORF">SAMN05192567_1563</name>
</gene>
<evidence type="ECO:0000256" key="5">
    <source>
        <dbReference type="ARBA" id="ARBA00022803"/>
    </source>
</evidence>
<reference evidence="7 9" key="1">
    <citation type="submission" date="2016-04" db="EMBL/GenBank/DDBJ databases">
        <title>Complete genome sequencing and analysis of CBMB27, Methylobacterium phyllosphaerae isolated from leaf tissues of rice (Oryza sativa L.).</title>
        <authorList>
            <person name="Lee Y."/>
            <person name="Hwangbo K."/>
            <person name="Chung H."/>
            <person name="Yoo J."/>
            <person name="Kim K.Y."/>
            <person name="Sa T.M."/>
            <person name="Um Y."/>
            <person name="Madhaiyan M."/>
        </authorList>
    </citation>
    <scope>NUCLEOTIDE SEQUENCE [LARGE SCALE GENOMIC DNA]</scope>
    <source>
        <strain evidence="7 9">CBMB27</strain>
    </source>
</reference>
<dbReference type="GO" id="GO:0016757">
    <property type="term" value="F:glycosyltransferase activity"/>
    <property type="evidence" value="ECO:0007669"/>
    <property type="project" value="UniProtKB-KW"/>
</dbReference>
<evidence type="ECO:0000256" key="3">
    <source>
        <dbReference type="ARBA" id="ARBA00022679"/>
    </source>
</evidence>
<dbReference type="EMBL" id="FOPK01000056">
    <property type="protein sequence ID" value="SFH75391.1"/>
    <property type="molecule type" value="Genomic_DNA"/>
</dbReference>
<evidence type="ECO:0000313" key="7">
    <source>
        <dbReference type="EMBL" id="APT30080.1"/>
    </source>
</evidence>
<dbReference type="KEGG" id="mphy:MCBMB27_00789"/>
<name>A0AAE8HYC7_9HYPH</name>
<dbReference type="Pfam" id="PF13844">
    <property type="entry name" value="Glyco_transf_41"/>
    <property type="match status" value="1"/>
</dbReference>
<protein>
    <submittedName>
        <fullName evidence="8">Glycosyl transferase family 41</fullName>
    </submittedName>
    <submittedName>
        <fullName evidence="7">Membrane Transport</fullName>
    </submittedName>
</protein>
<dbReference type="Gene3D" id="3.40.50.11380">
    <property type="match status" value="1"/>
</dbReference>
<dbReference type="PANTHER" id="PTHR44835:SF1">
    <property type="entry name" value="PROTEIN O-GLCNAC TRANSFERASE"/>
    <property type="match status" value="1"/>
</dbReference>
<dbReference type="Proteomes" id="UP000185487">
    <property type="component" value="Chromosome"/>
</dbReference>
<dbReference type="EMBL" id="CP015367">
    <property type="protein sequence ID" value="APT30080.1"/>
    <property type="molecule type" value="Genomic_DNA"/>
</dbReference>
<comment type="pathway">
    <text evidence="1">Protein modification; protein glycosylation.</text>
</comment>
<keyword evidence="9" id="KW-1185">Reference proteome</keyword>
<evidence type="ECO:0000256" key="1">
    <source>
        <dbReference type="ARBA" id="ARBA00004922"/>
    </source>
</evidence>
<keyword evidence="4" id="KW-0677">Repeat</keyword>
<keyword evidence="2" id="KW-0328">Glycosyltransferase</keyword>
<reference evidence="8 10" key="2">
    <citation type="submission" date="2016-10" db="EMBL/GenBank/DDBJ databases">
        <authorList>
            <person name="Varghese N."/>
            <person name="Submissions S."/>
        </authorList>
    </citation>
    <scope>NUCLEOTIDE SEQUENCE [LARGE SCALE GENOMIC DNA]</scope>
    <source>
        <strain evidence="8 10">CBMB27</strain>
    </source>
</reference>
<dbReference type="RefSeq" id="WP_075379871.1">
    <property type="nucleotide sequence ID" value="NZ_CP015367.1"/>
</dbReference>
<accession>A0AAE8HYC7</accession>
<sequence length="621" mass="68306">MSLNITEQVLAGSLRELHACLRVWLAGGAPADARLAADARDRWVGLVSHHRAESALALLAIEAGAVFFAIAHEPRVLDAILQLPAPSARVRDAWAALDPHDPRRLLGGMFLHPPFELDNLEHFVGQERFDNILLIYATWQPRCFETDAQRARYVAYGATLCTALADRIETGTSPLDTFLEHSVRSIGGGIVYSCEGMLVEHARAKSRLIRAYLKRRHGLDPAETSQADVLVAGSTIRIGLLWADTDWRTENIVGAASVDRLQDHGFHVVSIIHHNRPATKDRRTMEGRIAALSHEVVDLSRRRGLTEQAEAIAALDLDCLMFMTNVTHGYNDYIALATLRLARWQAVNLCAVVTTAFPAIDLYISGLLSERAERPQDGYTEALVRLPGSCLVFDRQDEGGEYRSAKLSFQRLRDPSTVTLFGSGANFYKIHPDLTDTWAQILAATQNSRLVLYPFNPNWSSDFAGRRFLRRFSDQLIARGVDPARVTVAGPWRDAGVVADLLSEVDIYLDSFPHSGGLSSLDALRLNIPIVTKGGPTQRENQTADLLDLMGLSRYVADSVDGYVRTACTLAEDLSAWAAFKVGIARGMRAAPFFDTVTYSARLATALRSAVTAPAARDSEP</sequence>
<dbReference type="Gene3D" id="3.40.50.2000">
    <property type="entry name" value="Glycogen Phosphorylase B"/>
    <property type="match status" value="1"/>
</dbReference>
<dbReference type="PANTHER" id="PTHR44835">
    <property type="entry name" value="UDP-N-ACETYLGLUCOSAMINE--PEPTIDE N-ACETYLGLUCOSAMINYLTRANSFERASE SPINDLY-RELATED"/>
    <property type="match status" value="1"/>
</dbReference>
<evidence type="ECO:0000313" key="10">
    <source>
        <dbReference type="Proteomes" id="UP000199140"/>
    </source>
</evidence>
<feature type="domain" description="O-GlcNAc transferase C-terminal" evidence="6">
    <location>
        <begin position="414"/>
        <end position="602"/>
    </location>
</feature>
<evidence type="ECO:0000259" key="6">
    <source>
        <dbReference type="Pfam" id="PF13844"/>
    </source>
</evidence>
<evidence type="ECO:0000256" key="2">
    <source>
        <dbReference type="ARBA" id="ARBA00022676"/>
    </source>
</evidence>
<organism evidence="8 10">
    <name type="scientific">Methylobacterium phyllosphaerae</name>
    <dbReference type="NCBI Taxonomy" id="418223"/>
    <lineage>
        <taxon>Bacteria</taxon>
        <taxon>Pseudomonadati</taxon>
        <taxon>Pseudomonadota</taxon>
        <taxon>Alphaproteobacteria</taxon>
        <taxon>Hyphomicrobiales</taxon>
        <taxon>Methylobacteriaceae</taxon>
        <taxon>Methylobacterium</taxon>
    </lineage>
</organism>
<evidence type="ECO:0000313" key="9">
    <source>
        <dbReference type="Proteomes" id="UP000185487"/>
    </source>
</evidence>
<dbReference type="AlphaFoldDB" id="A0AAE8HYC7"/>